<keyword evidence="4" id="KW-0378">Hydrolase</keyword>
<organism evidence="7 8">
    <name type="scientific">Marinobacter segnicrescens</name>
    <dbReference type="NCBI Taxonomy" id="430453"/>
    <lineage>
        <taxon>Bacteria</taxon>
        <taxon>Pseudomonadati</taxon>
        <taxon>Pseudomonadota</taxon>
        <taxon>Gammaproteobacteria</taxon>
        <taxon>Pseudomonadales</taxon>
        <taxon>Marinobacteraceae</taxon>
        <taxon>Marinobacter</taxon>
    </lineage>
</organism>
<dbReference type="GO" id="GO:0008234">
    <property type="term" value="F:cysteine-type peptidase activity"/>
    <property type="evidence" value="ECO:0007669"/>
    <property type="project" value="UniProtKB-KW"/>
</dbReference>
<dbReference type="SUPFAM" id="SSF54001">
    <property type="entry name" value="Cysteine proteinases"/>
    <property type="match status" value="1"/>
</dbReference>
<protein>
    <submittedName>
        <fullName evidence="7">Probable lipoprotein NlpC</fullName>
    </submittedName>
</protein>
<keyword evidence="7" id="KW-0449">Lipoprotein</keyword>
<keyword evidence="3" id="KW-0732">Signal</keyword>
<evidence type="ECO:0000313" key="8">
    <source>
        <dbReference type="Proteomes" id="UP000198762"/>
    </source>
</evidence>
<dbReference type="AlphaFoldDB" id="A0A1I0AQB8"/>
<evidence type="ECO:0000259" key="6">
    <source>
        <dbReference type="PROSITE" id="PS51935"/>
    </source>
</evidence>
<dbReference type="Proteomes" id="UP000198762">
    <property type="component" value="Unassembled WGS sequence"/>
</dbReference>
<evidence type="ECO:0000256" key="5">
    <source>
        <dbReference type="ARBA" id="ARBA00022807"/>
    </source>
</evidence>
<evidence type="ECO:0000256" key="4">
    <source>
        <dbReference type="ARBA" id="ARBA00022801"/>
    </source>
</evidence>
<name>A0A1I0AQB8_9GAMM</name>
<dbReference type="GO" id="GO:0006508">
    <property type="term" value="P:proteolysis"/>
    <property type="evidence" value="ECO:0007669"/>
    <property type="project" value="UniProtKB-KW"/>
</dbReference>
<dbReference type="InterPro" id="IPR038765">
    <property type="entry name" value="Papain-like_cys_pep_sf"/>
</dbReference>
<dbReference type="Gene3D" id="3.90.1720.10">
    <property type="entry name" value="endopeptidase domain like (from Nostoc punctiforme)"/>
    <property type="match status" value="1"/>
</dbReference>
<accession>A0A1I0AQB8</accession>
<dbReference type="InterPro" id="IPR000064">
    <property type="entry name" value="NLP_P60_dom"/>
</dbReference>
<feature type="domain" description="NlpC/P60" evidence="6">
    <location>
        <begin position="56"/>
        <end position="177"/>
    </location>
</feature>
<keyword evidence="2" id="KW-0645">Protease</keyword>
<keyword evidence="8" id="KW-1185">Reference proteome</keyword>
<proteinExistence type="inferred from homology"/>
<dbReference type="Pfam" id="PF00877">
    <property type="entry name" value="NLPC_P60"/>
    <property type="match status" value="1"/>
</dbReference>
<evidence type="ECO:0000313" key="7">
    <source>
        <dbReference type="EMBL" id="SES96480.1"/>
    </source>
</evidence>
<gene>
    <name evidence="7" type="ORF">SAMN04487962_10364</name>
</gene>
<reference evidence="8" key="1">
    <citation type="submission" date="2016-10" db="EMBL/GenBank/DDBJ databases">
        <authorList>
            <person name="Varghese N."/>
            <person name="Submissions S."/>
        </authorList>
    </citation>
    <scope>NUCLEOTIDE SEQUENCE [LARGE SCALE GENOMIC DNA]</scope>
    <source>
        <strain evidence="8">CGMCC 1.6489</strain>
    </source>
</reference>
<evidence type="ECO:0000256" key="3">
    <source>
        <dbReference type="ARBA" id="ARBA00022729"/>
    </source>
</evidence>
<evidence type="ECO:0000256" key="2">
    <source>
        <dbReference type="ARBA" id="ARBA00022670"/>
    </source>
</evidence>
<dbReference type="PANTHER" id="PTHR47360:SF1">
    <property type="entry name" value="ENDOPEPTIDASE NLPC-RELATED"/>
    <property type="match status" value="1"/>
</dbReference>
<dbReference type="InterPro" id="IPR052062">
    <property type="entry name" value="Murein_DD/LD_carboxypeptidase"/>
</dbReference>
<evidence type="ECO:0000256" key="1">
    <source>
        <dbReference type="ARBA" id="ARBA00007074"/>
    </source>
</evidence>
<keyword evidence="5" id="KW-0788">Thiol protease</keyword>
<dbReference type="EMBL" id="FOHZ01000003">
    <property type="protein sequence ID" value="SES96480.1"/>
    <property type="molecule type" value="Genomic_DNA"/>
</dbReference>
<comment type="similarity">
    <text evidence="1">Belongs to the peptidase C40 family.</text>
</comment>
<dbReference type="OrthoDB" id="9807055at2"/>
<sequence>MPTFHQIPVKENVRATRNALLLVLAVVLTGCASSPDVADRRQSPIPVYGTPVAGDNERVSRLQDVFDRYEGTPYRYGGTTARGFDCSGFIGQAYQEAFGMELPRTTSAMLSHGTPVSSRELQPGDVVFFRIRGKEQHAGIFMGGDDFIHASTSVGVTRSSLNGYYWRDRFTQARRFD</sequence>
<dbReference type="STRING" id="430453.SAMN04487962_10364"/>
<dbReference type="PROSITE" id="PS51935">
    <property type="entry name" value="NLPC_P60"/>
    <property type="match status" value="1"/>
</dbReference>
<dbReference type="PANTHER" id="PTHR47360">
    <property type="entry name" value="MUREIN DD-ENDOPEPTIDASE MEPS/MUREIN LD-CARBOXYPEPTIDASE"/>
    <property type="match status" value="1"/>
</dbReference>
<dbReference type="RefSeq" id="WP_091849048.1">
    <property type="nucleotide sequence ID" value="NZ_FOHZ01000003.1"/>
</dbReference>